<evidence type="ECO:0000313" key="2">
    <source>
        <dbReference type="Proteomes" id="UP000008744"/>
    </source>
</evidence>
<protein>
    <submittedName>
        <fullName evidence="1">GL22805</fullName>
    </submittedName>
</protein>
<gene>
    <name evidence="1" type="primary">Dper\GL22805</name>
    <name evidence="1" type="ORF">Dper_GL22805</name>
</gene>
<evidence type="ECO:0000313" key="1">
    <source>
        <dbReference type="EMBL" id="EDW29398.1"/>
    </source>
</evidence>
<dbReference type="Proteomes" id="UP000008744">
    <property type="component" value="Unassembled WGS sequence"/>
</dbReference>
<dbReference type="EMBL" id="CH479199">
    <property type="protein sequence ID" value="EDW29398.1"/>
    <property type="molecule type" value="Genomic_DNA"/>
</dbReference>
<organism evidence="2">
    <name type="scientific">Drosophila persimilis</name>
    <name type="common">Fruit fly</name>
    <dbReference type="NCBI Taxonomy" id="7234"/>
    <lineage>
        <taxon>Eukaryota</taxon>
        <taxon>Metazoa</taxon>
        <taxon>Ecdysozoa</taxon>
        <taxon>Arthropoda</taxon>
        <taxon>Hexapoda</taxon>
        <taxon>Insecta</taxon>
        <taxon>Pterygota</taxon>
        <taxon>Neoptera</taxon>
        <taxon>Endopterygota</taxon>
        <taxon>Diptera</taxon>
        <taxon>Brachycera</taxon>
        <taxon>Muscomorpha</taxon>
        <taxon>Ephydroidea</taxon>
        <taxon>Drosophilidae</taxon>
        <taxon>Drosophila</taxon>
        <taxon>Sophophora</taxon>
    </lineage>
</organism>
<accession>B4GZH1</accession>
<proteinExistence type="predicted"/>
<dbReference type="HOGENOM" id="CLU_2608558_0_0_1"/>
<dbReference type="AlphaFoldDB" id="B4GZH1"/>
<name>B4GZH1_DROPE</name>
<keyword evidence="2" id="KW-1185">Reference proteome</keyword>
<sequence>MCLQQGRVEGIAVQVVGRVLGQACSSHPPIPPAANAFWVVAVLFRRAEAALSAPDEHAADDLVLPTGDTHDIVVLIWGE</sequence>
<reference evidence="1 2" key="1">
    <citation type="journal article" date="2007" name="Nature">
        <title>Evolution of genes and genomes on the Drosophila phylogeny.</title>
        <authorList>
            <consortium name="Drosophila 12 Genomes Consortium"/>
            <person name="Clark A.G."/>
            <person name="Eisen M.B."/>
            <person name="Smith D.R."/>
            <person name="Bergman C.M."/>
            <person name="Oliver B."/>
            <person name="Markow T.A."/>
            <person name="Kaufman T.C."/>
            <person name="Kellis M."/>
            <person name="Gelbart W."/>
            <person name="Iyer V.N."/>
            <person name="Pollard D.A."/>
            <person name="Sackton T.B."/>
            <person name="Larracuente A.M."/>
            <person name="Singh N.D."/>
            <person name="Abad J.P."/>
            <person name="Abt D.N."/>
            <person name="Adryan B."/>
            <person name="Aguade M."/>
            <person name="Akashi H."/>
            <person name="Anderson W.W."/>
            <person name="Aquadro C.F."/>
            <person name="Ardell D.H."/>
            <person name="Arguello R."/>
            <person name="Artieri C.G."/>
            <person name="Barbash D.A."/>
            <person name="Barker D."/>
            <person name="Barsanti P."/>
            <person name="Batterham P."/>
            <person name="Batzoglou S."/>
            <person name="Begun D."/>
            <person name="Bhutkar A."/>
            <person name="Blanco E."/>
            <person name="Bosak S.A."/>
            <person name="Bradley R.K."/>
            <person name="Brand A.D."/>
            <person name="Brent M.R."/>
            <person name="Brooks A.N."/>
            <person name="Brown R.H."/>
            <person name="Butlin R.K."/>
            <person name="Caggese C."/>
            <person name="Calvi B.R."/>
            <person name="Bernardo de Carvalho A."/>
            <person name="Caspi A."/>
            <person name="Castrezana S."/>
            <person name="Celniker S.E."/>
            <person name="Chang J.L."/>
            <person name="Chapple C."/>
            <person name="Chatterji S."/>
            <person name="Chinwalla A."/>
            <person name="Civetta A."/>
            <person name="Clifton S.W."/>
            <person name="Comeron J.M."/>
            <person name="Costello J.C."/>
            <person name="Coyne J.A."/>
            <person name="Daub J."/>
            <person name="David R.G."/>
            <person name="Delcher A.L."/>
            <person name="Delehaunty K."/>
            <person name="Do C.B."/>
            <person name="Ebling H."/>
            <person name="Edwards K."/>
            <person name="Eickbush T."/>
            <person name="Evans J.D."/>
            <person name="Filipski A."/>
            <person name="Findeiss S."/>
            <person name="Freyhult E."/>
            <person name="Fulton L."/>
            <person name="Fulton R."/>
            <person name="Garcia A.C."/>
            <person name="Gardiner A."/>
            <person name="Garfield D.A."/>
            <person name="Garvin B.E."/>
            <person name="Gibson G."/>
            <person name="Gilbert D."/>
            <person name="Gnerre S."/>
            <person name="Godfrey J."/>
            <person name="Good R."/>
            <person name="Gotea V."/>
            <person name="Gravely B."/>
            <person name="Greenberg A.J."/>
            <person name="Griffiths-Jones S."/>
            <person name="Gross S."/>
            <person name="Guigo R."/>
            <person name="Gustafson E.A."/>
            <person name="Haerty W."/>
            <person name="Hahn M.W."/>
            <person name="Halligan D.L."/>
            <person name="Halpern A.L."/>
            <person name="Halter G.M."/>
            <person name="Han M.V."/>
            <person name="Heger A."/>
            <person name="Hillier L."/>
            <person name="Hinrichs A.S."/>
            <person name="Holmes I."/>
            <person name="Hoskins R.A."/>
            <person name="Hubisz M.J."/>
            <person name="Hultmark D."/>
            <person name="Huntley M.A."/>
            <person name="Jaffe D.B."/>
            <person name="Jagadeeshan S."/>
            <person name="Jeck W.R."/>
            <person name="Johnson J."/>
            <person name="Jones C.D."/>
            <person name="Jordan W.C."/>
            <person name="Karpen G.H."/>
            <person name="Kataoka E."/>
            <person name="Keightley P.D."/>
            <person name="Kheradpour P."/>
            <person name="Kirkness E.F."/>
            <person name="Koerich L.B."/>
            <person name="Kristiansen K."/>
            <person name="Kudrna D."/>
            <person name="Kulathinal R.J."/>
            <person name="Kumar S."/>
            <person name="Kwok R."/>
            <person name="Lander E."/>
            <person name="Langley C.H."/>
            <person name="Lapoint R."/>
            <person name="Lazzaro B.P."/>
            <person name="Lee S.J."/>
            <person name="Levesque L."/>
            <person name="Li R."/>
            <person name="Lin C.F."/>
            <person name="Lin M.F."/>
            <person name="Lindblad-Toh K."/>
            <person name="Llopart A."/>
            <person name="Long M."/>
            <person name="Low L."/>
            <person name="Lozovsky E."/>
            <person name="Lu J."/>
            <person name="Luo M."/>
            <person name="Machado C.A."/>
            <person name="Makalowski W."/>
            <person name="Marzo M."/>
            <person name="Matsuda M."/>
            <person name="Matzkin L."/>
            <person name="McAllister B."/>
            <person name="McBride C.S."/>
            <person name="McKernan B."/>
            <person name="McKernan K."/>
            <person name="Mendez-Lago M."/>
            <person name="Minx P."/>
            <person name="Mollenhauer M.U."/>
            <person name="Montooth K."/>
            <person name="Mount S.M."/>
            <person name="Mu X."/>
            <person name="Myers E."/>
            <person name="Negre B."/>
            <person name="Newfeld S."/>
            <person name="Nielsen R."/>
            <person name="Noor M.A."/>
            <person name="O'Grady P."/>
            <person name="Pachter L."/>
            <person name="Papaceit M."/>
            <person name="Parisi M.J."/>
            <person name="Parisi M."/>
            <person name="Parts L."/>
            <person name="Pedersen J.S."/>
            <person name="Pesole G."/>
            <person name="Phillippy A.M."/>
            <person name="Ponting C.P."/>
            <person name="Pop M."/>
            <person name="Porcelli D."/>
            <person name="Powell J.R."/>
            <person name="Prohaska S."/>
            <person name="Pruitt K."/>
            <person name="Puig M."/>
            <person name="Quesneville H."/>
            <person name="Ram K.R."/>
            <person name="Rand D."/>
            <person name="Rasmussen M.D."/>
            <person name="Reed L.K."/>
            <person name="Reenan R."/>
            <person name="Reily A."/>
            <person name="Remington K.A."/>
            <person name="Rieger T.T."/>
            <person name="Ritchie M.G."/>
            <person name="Robin C."/>
            <person name="Rogers Y.H."/>
            <person name="Rohde C."/>
            <person name="Rozas J."/>
            <person name="Rubenfield M.J."/>
            <person name="Ruiz A."/>
            <person name="Russo S."/>
            <person name="Salzberg S.L."/>
            <person name="Sanchez-Gracia A."/>
            <person name="Saranga D.J."/>
            <person name="Sato H."/>
            <person name="Schaeffer S.W."/>
            <person name="Schatz M.C."/>
            <person name="Schlenke T."/>
            <person name="Schwartz R."/>
            <person name="Segarra C."/>
            <person name="Singh R.S."/>
            <person name="Sirot L."/>
            <person name="Sirota M."/>
            <person name="Sisneros N.B."/>
            <person name="Smith C.D."/>
            <person name="Smith T.F."/>
            <person name="Spieth J."/>
            <person name="Stage D.E."/>
            <person name="Stark A."/>
            <person name="Stephan W."/>
            <person name="Strausberg R.L."/>
            <person name="Strempel S."/>
            <person name="Sturgill D."/>
            <person name="Sutton G."/>
            <person name="Sutton G.G."/>
            <person name="Tao W."/>
            <person name="Teichmann S."/>
            <person name="Tobari Y.N."/>
            <person name="Tomimura Y."/>
            <person name="Tsolas J.M."/>
            <person name="Valente V.L."/>
            <person name="Venter E."/>
            <person name="Venter J.C."/>
            <person name="Vicario S."/>
            <person name="Vieira F.G."/>
            <person name="Vilella A.J."/>
            <person name="Villasante A."/>
            <person name="Walenz B."/>
            <person name="Wang J."/>
            <person name="Wasserman M."/>
            <person name="Watts T."/>
            <person name="Wilson D."/>
            <person name="Wilson R.K."/>
            <person name="Wing R.A."/>
            <person name="Wolfner M.F."/>
            <person name="Wong A."/>
            <person name="Wong G.K."/>
            <person name="Wu C.I."/>
            <person name="Wu G."/>
            <person name="Yamamoto D."/>
            <person name="Yang H.P."/>
            <person name="Yang S.P."/>
            <person name="Yorke J.A."/>
            <person name="Yoshida K."/>
            <person name="Zdobnov E."/>
            <person name="Zhang P."/>
            <person name="Zhang Y."/>
            <person name="Zimin A.V."/>
            <person name="Baldwin J."/>
            <person name="Abdouelleil A."/>
            <person name="Abdulkadir J."/>
            <person name="Abebe A."/>
            <person name="Abera B."/>
            <person name="Abreu J."/>
            <person name="Acer S.C."/>
            <person name="Aftuck L."/>
            <person name="Alexander A."/>
            <person name="An P."/>
            <person name="Anderson E."/>
            <person name="Anderson S."/>
            <person name="Arachi H."/>
            <person name="Azer M."/>
            <person name="Bachantsang P."/>
            <person name="Barry A."/>
            <person name="Bayul T."/>
            <person name="Berlin A."/>
            <person name="Bessette D."/>
            <person name="Bloom T."/>
            <person name="Blye J."/>
            <person name="Boguslavskiy L."/>
            <person name="Bonnet C."/>
            <person name="Boukhgalter B."/>
            <person name="Bourzgui I."/>
            <person name="Brown A."/>
            <person name="Cahill P."/>
            <person name="Channer S."/>
            <person name="Cheshatsang Y."/>
            <person name="Chuda L."/>
            <person name="Citroen M."/>
            <person name="Collymore A."/>
            <person name="Cooke P."/>
            <person name="Costello M."/>
            <person name="D'Aco K."/>
            <person name="Daza R."/>
            <person name="De Haan G."/>
            <person name="DeGray S."/>
            <person name="DeMaso C."/>
            <person name="Dhargay N."/>
            <person name="Dooley K."/>
            <person name="Dooley E."/>
            <person name="Doricent M."/>
            <person name="Dorje P."/>
            <person name="Dorjee K."/>
            <person name="Dupes A."/>
            <person name="Elong R."/>
            <person name="Falk J."/>
            <person name="Farina A."/>
            <person name="Faro S."/>
            <person name="Ferguson D."/>
            <person name="Fisher S."/>
            <person name="Foley C.D."/>
            <person name="Franke A."/>
            <person name="Friedrich D."/>
            <person name="Gadbois L."/>
            <person name="Gearin G."/>
            <person name="Gearin C.R."/>
            <person name="Giannoukos G."/>
            <person name="Goode T."/>
            <person name="Graham J."/>
            <person name="Grandbois E."/>
            <person name="Grewal S."/>
            <person name="Gyaltsen K."/>
            <person name="Hafez N."/>
            <person name="Hagos B."/>
            <person name="Hall J."/>
            <person name="Henson C."/>
            <person name="Hollinger A."/>
            <person name="Honan T."/>
            <person name="Huard M.D."/>
            <person name="Hughes L."/>
            <person name="Hurhula B."/>
            <person name="Husby M.E."/>
            <person name="Kamat A."/>
            <person name="Kanga B."/>
            <person name="Kashin S."/>
            <person name="Khazanovich D."/>
            <person name="Kisner P."/>
            <person name="Lance K."/>
            <person name="Lara M."/>
            <person name="Lee W."/>
            <person name="Lennon N."/>
            <person name="Letendre F."/>
            <person name="LeVine R."/>
            <person name="Lipovsky A."/>
            <person name="Liu X."/>
            <person name="Liu J."/>
            <person name="Liu S."/>
            <person name="Lokyitsang T."/>
            <person name="Lokyitsang Y."/>
            <person name="Lubonja R."/>
            <person name="Lui A."/>
            <person name="MacDonald P."/>
            <person name="Magnisalis V."/>
            <person name="Maru K."/>
            <person name="Matthews C."/>
            <person name="McCusker W."/>
            <person name="McDonough S."/>
            <person name="Mehta T."/>
            <person name="Meldrim J."/>
            <person name="Meneus L."/>
            <person name="Mihai O."/>
            <person name="Mihalev A."/>
            <person name="Mihova T."/>
            <person name="Mittelman R."/>
            <person name="Mlenga V."/>
            <person name="Montmayeur A."/>
            <person name="Mulrain L."/>
            <person name="Navidi A."/>
            <person name="Naylor J."/>
            <person name="Negash T."/>
            <person name="Nguyen T."/>
            <person name="Nguyen N."/>
            <person name="Nicol R."/>
            <person name="Norbu C."/>
            <person name="Norbu N."/>
            <person name="Novod N."/>
            <person name="O'Neill B."/>
            <person name="Osman S."/>
            <person name="Markiewicz E."/>
            <person name="Oyono O.L."/>
            <person name="Patti C."/>
            <person name="Phunkhang P."/>
            <person name="Pierre F."/>
            <person name="Priest M."/>
            <person name="Raghuraman S."/>
            <person name="Rege F."/>
            <person name="Reyes R."/>
            <person name="Rise C."/>
            <person name="Rogov P."/>
            <person name="Ross K."/>
            <person name="Ryan E."/>
            <person name="Settipalli S."/>
            <person name="Shea T."/>
            <person name="Sherpa N."/>
            <person name="Shi L."/>
            <person name="Shih D."/>
            <person name="Sparrow T."/>
            <person name="Spaulding J."/>
            <person name="Stalker J."/>
            <person name="Stange-Thomann N."/>
            <person name="Stavropoulos S."/>
            <person name="Stone C."/>
            <person name="Strader C."/>
            <person name="Tesfaye S."/>
            <person name="Thomson T."/>
            <person name="Thoulutsang Y."/>
            <person name="Thoulutsang D."/>
            <person name="Topham K."/>
            <person name="Topping I."/>
            <person name="Tsamla T."/>
            <person name="Vassiliev H."/>
            <person name="Vo A."/>
            <person name="Wangchuk T."/>
            <person name="Wangdi T."/>
            <person name="Weiand M."/>
            <person name="Wilkinson J."/>
            <person name="Wilson A."/>
            <person name="Yadav S."/>
            <person name="Young G."/>
            <person name="Yu Q."/>
            <person name="Zembek L."/>
            <person name="Zhong D."/>
            <person name="Zimmer A."/>
            <person name="Zwirko Z."/>
            <person name="Jaffe D.B."/>
            <person name="Alvarez P."/>
            <person name="Brockman W."/>
            <person name="Butler J."/>
            <person name="Chin C."/>
            <person name="Gnerre S."/>
            <person name="Grabherr M."/>
            <person name="Kleber M."/>
            <person name="Mauceli E."/>
            <person name="MacCallum I."/>
        </authorList>
    </citation>
    <scope>NUCLEOTIDE SEQUENCE [LARGE SCALE GENOMIC DNA]</scope>
    <source>
        <strain evidence="2">MSH-3 / Tucson 14011-0111.49</strain>
    </source>
</reference>